<dbReference type="Gene3D" id="2.20.130.30">
    <property type="entry name" value="Protein of unknown function DUF2782"/>
    <property type="match status" value="1"/>
</dbReference>
<dbReference type="EMBL" id="CP101527">
    <property type="protein sequence ID" value="UZW75298.1"/>
    <property type="molecule type" value="Genomic_DNA"/>
</dbReference>
<dbReference type="KEGG" id="asem:NNL22_01440"/>
<sequence length="99" mass="11245">MKKLLFTLFFAFQLMLGAMLSVTAFAAPPEASDPNEPNITIRSGEDKTFYEYRVNGILKEIKVVPKVGPTYYLVADDGGGWIREDKSQLLVPSWVIFRW</sequence>
<evidence type="ECO:0000313" key="3">
    <source>
        <dbReference type="Proteomes" id="UP001164472"/>
    </source>
</evidence>
<keyword evidence="3" id="KW-1185">Reference proteome</keyword>
<dbReference type="AlphaFoldDB" id="A0A9E8HII6"/>
<evidence type="ECO:0000313" key="2">
    <source>
        <dbReference type="EMBL" id="UZW75298.1"/>
    </source>
</evidence>
<reference evidence="2" key="1">
    <citation type="submission" date="2022-07" db="EMBL/GenBank/DDBJ databases">
        <title>Alkalimarinus sp. nov., isolated from gut of a Alitta virens.</title>
        <authorList>
            <person name="Yang A.I."/>
            <person name="Shin N.-R."/>
        </authorList>
    </citation>
    <scope>NUCLEOTIDE SEQUENCE</scope>
    <source>
        <strain evidence="2">FA028</strain>
    </source>
</reference>
<organism evidence="2 3">
    <name type="scientific">Alkalimarinus sediminis</name>
    <dbReference type="NCBI Taxonomy" id="1632866"/>
    <lineage>
        <taxon>Bacteria</taxon>
        <taxon>Pseudomonadati</taxon>
        <taxon>Pseudomonadota</taxon>
        <taxon>Gammaproteobacteria</taxon>
        <taxon>Alteromonadales</taxon>
        <taxon>Alteromonadaceae</taxon>
        <taxon>Alkalimarinus</taxon>
    </lineage>
</organism>
<protein>
    <submittedName>
        <fullName evidence="2">DUF2782 domain-containing protein</fullName>
    </submittedName>
</protein>
<dbReference type="Proteomes" id="UP001164472">
    <property type="component" value="Chromosome"/>
</dbReference>
<feature type="chain" id="PRO_5038373319" evidence="1">
    <location>
        <begin position="27"/>
        <end position="99"/>
    </location>
</feature>
<accession>A0A9E8HII6</accession>
<dbReference type="Pfam" id="PF11191">
    <property type="entry name" value="DUF2782"/>
    <property type="match status" value="1"/>
</dbReference>
<feature type="signal peptide" evidence="1">
    <location>
        <begin position="1"/>
        <end position="26"/>
    </location>
</feature>
<dbReference type="InterPro" id="IPR021357">
    <property type="entry name" value="DUF2782"/>
</dbReference>
<proteinExistence type="predicted"/>
<name>A0A9E8HII6_9ALTE</name>
<evidence type="ECO:0000256" key="1">
    <source>
        <dbReference type="SAM" id="SignalP"/>
    </source>
</evidence>
<dbReference type="RefSeq" id="WP_251810844.1">
    <property type="nucleotide sequence ID" value="NZ_CP101527.1"/>
</dbReference>
<keyword evidence="1" id="KW-0732">Signal</keyword>
<gene>
    <name evidence="2" type="ORF">NNL22_01440</name>
</gene>